<gene>
    <name evidence="2" type="ORF">J0M35_14805</name>
</gene>
<protein>
    <recommendedName>
        <fullName evidence="4">Cell division protein FtsL</fullName>
    </recommendedName>
</protein>
<keyword evidence="1" id="KW-0812">Transmembrane</keyword>
<dbReference type="Proteomes" id="UP000664277">
    <property type="component" value="Unassembled WGS sequence"/>
</dbReference>
<keyword evidence="1" id="KW-1133">Transmembrane helix</keyword>
<proteinExistence type="predicted"/>
<evidence type="ECO:0000313" key="3">
    <source>
        <dbReference type="Proteomes" id="UP000664277"/>
    </source>
</evidence>
<dbReference type="AlphaFoldDB" id="A0A8J7TP39"/>
<sequence length="106" mass="11824">MDASNLNVSGKKLPVKSKTVRHIIVLLVTGLAIFQAGRAIFLSFERQLFLHKQAQVLKEGQKQAEEINKELRDGLSSYRSASGIERLARERLNLAGPDEVILRIGK</sequence>
<evidence type="ECO:0000256" key="1">
    <source>
        <dbReference type="SAM" id="Phobius"/>
    </source>
</evidence>
<accession>A0A8J7TP39</accession>
<evidence type="ECO:0000313" key="2">
    <source>
        <dbReference type="EMBL" id="MBN8661633.1"/>
    </source>
</evidence>
<feature type="transmembrane region" description="Helical" evidence="1">
    <location>
        <begin position="20"/>
        <end position="44"/>
    </location>
</feature>
<organism evidence="2 3">
    <name type="scientific">Candidatus Obscuribacter phosphatis</name>
    <dbReference type="NCBI Taxonomy" id="1906157"/>
    <lineage>
        <taxon>Bacteria</taxon>
        <taxon>Bacillati</taxon>
        <taxon>Candidatus Melainabacteria</taxon>
        <taxon>Candidatus Obscuribacterales</taxon>
        <taxon>Candidatus Obscuribacteraceae</taxon>
        <taxon>Candidatus Obscuribacter</taxon>
    </lineage>
</organism>
<keyword evidence="1" id="KW-0472">Membrane</keyword>
<dbReference type="EMBL" id="JAFLCK010000022">
    <property type="protein sequence ID" value="MBN8661633.1"/>
    <property type="molecule type" value="Genomic_DNA"/>
</dbReference>
<reference evidence="2" key="1">
    <citation type="submission" date="2021-02" db="EMBL/GenBank/DDBJ databases">
        <title>Genome-Resolved Metagenomics of a Microbial Community Performing Photosynthetic Biological Nutrient Removal.</title>
        <authorList>
            <person name="Mcdaniel E.A."/>
        </authorList>
    </citation>
    <scope>NUCLEOTIDE SEQUENCE</scope>
    <source>
        <strain evidence="2">UWPOB_OBS1</strain>
    </source>
</reference>
<evidence type="ECO:0008006" key="4">
    <source>
        <dbReference type="Google" id="ProtNLM"/>
    </source>
</evidence>
<name>A0A8J7TP39_9BACT</name>
<comment type="caution">
    <text evidence="2">The sequence shown here is derived from an EMBL/GenBank/DDBJ whole genome shotgun (WGS) entry which is preliminary data.</text>
</comment>